<feature type="compositionally biased region" description="Basic and acidic residues" evidence="1">
    <location>
        <begin position="32"/>
        <end position="42"/>
    </location>
</feature>
<dbReference type="HOGENOM" id="CLU_047141_0_0_1"/>
<feature type="region of interest" description="Disordered" evidence="1">
    <location>
        <begin position="1"/>
        <end position="44"/>
    </location>
</feature>
<dbReference type="Proteomes" id="UP000001194">
    <property type="component" value="Unassembled WGS sequence"/>
</dbReference>
<dbReference type="OrthoDB" id="3264482at2759"/>
<name>B0D8E6_LACBS</name>
<organism evidence="3">
    <name type="scientific">Laccaria bicolor (strain S238N-H82 / ATCC MYA-4686)</name>
    <name type="common">Bicoloured deceiver</name>
    <name type="synonym">Laccaria laccata var. bicolor</name>
    <dbReference type="NCBI Taxonomy" id="486041"/>
    <lineage>
        <taxon>Eukaryota</taxon>
        <taxon>Fungi</taxon>
        <taxon>Dikarya</taxon>
        <taxon>Basidiomycota</taxon>
        <taxon>Agaricomycotina</taxon>
        <taxon>Agaricomycetes</taxon>
        <taxon>Agaricomycetidae</taxon>
        <taxon>Agaricales</taxon>
        <taxon>Agaricineae</taxon>
        <taxon>Hydnangiaceae</taxon>
        <taxon>Laccaria</taxon>
    </lineage>
</organism>
<dbReference type="EMBL" id="DS547100">
    <property type="protein sequence ID" value="EDR08824.1"/>
    <property type="molecule type" value="Genomic_DNA"/>
</dbReference>
<reference evidence="2 3" key="1">
    <citation type="journal article" date="2008" name="Nature">
        <title>The genome of Laccaria bicolor provides insights into mycorrhizal symbiosis.</title>
        <authorList>
            <person name="Martin F."/>
            <person name="Aerts A."/>
            <person name="Ahren D."/>
            <person name="Brun A."/>
            <person name="Danchin E.G.J."/>
            <person name="Duchaussoy F."/>
            <person name="Gibon J."/>
            <person name="Kohler A."/>
            <person name="Lindquist E."/>
            <person name="Pereda V."/>
            <person name="Salamov A."/>
            <person name="Shapiro H.J."/>
            <person name="Wuyts J."/>
            <person name="Blaudez D."/>
            <person name="Buee M."/>
            <person name="Brokstein P."/>
            <person name="Canbaeck B."/>
            <person name="Cohen D."/>
            <person name="Courty P.E."/>
            <person name="Coutinho P.M."/>
            <person name="Delaruelle C."/>
            <person name="Detter J.C."/>
            <person name="Deveau A."/>
            <person name="DiFazio S."/>
            <person name="Duplessis S."/>
            <person name="Fraissinet-Tachet L."/>
            <person name="Lucic E."/>
            <person name="Frey-Klett P."/>
            <person name="Fourrey C."/>
            <person name="Feussner I."/>
            <person name="Gay G."/>
            <person name="Grimwood J."/>
            <person name="Hoegger P.J."/>
            <person name="Jain P."/>
            <person name="Kilaru S."/>
            <person name="Labbe J."/>
            <person name="Lin Y.C."/>
            <person name="Legue V."/>
            <person name="Le Tacon F."/>
            <person name="Marmeisse R."/>
            <person name="Melayah D."/>
            <person name="Montanini B."/>
            <person name="Muratet M."/>
            <person name="Nehls U."/>
            <person name="Niculita-Hirzel H."/>
            <person name="Oudot-Le Secq M.P."/>
            <person name="Peter M."/>
            <person name="Quesneville H."/>
            <person name="Rajashekar B."/>
            <person name="Reich M."/>
            <person name="Rouhier N."/>
            <person name="Schmutz J."/>
            <person name="Yin T."/>
            <person name="Chalot M."/>
            <person name="Henrissat B."/>
            <person name="Kuees U."/>
            <person name="Lucas S."/>
            <person name="Van de Peer Y."/>
            <person name="Podila G.K."/>
            <person name="Polle A."/>
            <person name="Pukkila P.J."/>
            <person name="Richardson P.M."/>
            <person name="Rouze P."/>
            <person name="Sanders I.R."/>
            <person name="Stajich J.E."/>
            <person name="Tunlid A."/>
            <person name="Tuskan G."/>
            <person name="Grigoriev I.V."/>
        </authorList>
    </citation>
    <scope>NUCLEOTIDE SEQUENCE [LARGE SCALE GENOMIC DNA]</scope>
    <source>
        <strain evidence="3">S238N-H82 / ATCC MYA-4686</strain>
    </source>
</reference>
<gene>
    <name evidence="2" type="ORF">LACBIDRAFT_326387</name>
</gene>
<sequence length="400" mass="44594">MSREKGGIPVNRVLLAKPQESETTPRSPIPCRPRESETRKSLQPESLTYDAAQALVRRLVTQFGIDPTDCVDNDVGAGFSKVSYAQVAPLVGLKPYLGLQDISTFEIHRSRIPIELFKTIVADMDVMMVQYGPPYVHRTEEAKSRFFSPVFNHLVKQFTFMFRNNPEAIVDGRIGTRGRIEYHFEAFGAVAILCIEMKLGVGNEEERLKAIAQVIAECNGCDLNNAQGAFSLPILCILSDGLTFEFFKFERDGSGPSFFRGCFPGDPEGLQRGLKLPDPQTTDTTLPFVLQLRGICETIFDTMLSAYISALYACRDRSALARKQKRPSLDGWDQALKSAEDALATFRKAETQRKDGNVDSADMSVSEGLRLLHESTGAVSTVYTSKLFMTFWDEEQVKKA</sequence>
<keyword evidence="3" id="KW-1185">Reference proteome</keyword>
<dbReference type="AlphaFoldDB" id="B0D8E6"/>
<evidence type="ECO:0000313" key="2">
    <source>
        <dbReference type="EMBL" id="EDR08824.1"/>
    </source>
</evidence>
<evidence type="ECO:0000313" key="3">
    <source>
        <dbReference type="Proteomes" id="UP000001194"/>
    </source>
</evidence>
<proteinExistence type="predicted"/>
<accession>B0D8E6</accession>
<dbReference type="KEGG" id="lbc:LACBIDRAFT_326387"/>
<dbReference type="InParanoid" id="B0D8E6"/>
<evidence type="ECO:0000256" key="1">
    <source>
        <dbReference type="SAM" id="MobiDB-lite"/>
    </source>
</evidence>
<protein>
    <submittedName>
        <fullName evidence="2">Predicted protein</fullName>
    </submittedName>
</protein>
<dbReference type="RefSeq" id="XP_001880137.1">
    <property type="nucleotide sequence ID" value="XM_001880102.1"/>
</dbReference>
<dbReference type="GeneID" id="6075751"/>